<dbReference type="EMBL" id="CADCTZ010000588">
    <property type="protein sequence ID" value="CAA9354940.1"/>
    <property type="molecule type" value="Genomic_DNA"/>
</dbReference>
<evidence type="ECO:0000256" key="1">
    <source>
        <dbReference type="SAM" id="Phobius"/>
    </source>
</evidence>
<gene>
    <name evidence="2" type="ORF">AVDCRST_MAG84-3076</name>
</gene>
<protein>
    <submittedName>
        <fullName evidence="2">Sodium/hydrogen exchanger family protein</fullName>
    </submittedName>
</protein>
<keyword evidence="1" id="KW-0472">Membrane</keyword>
<keyword evidence="1" id="KW-0812">Transmembrane</keyword>
<keyword evidence="1" id="KW-1133">Transmembrane helix</keyword>
<feature type="transmembrane region" description="Helical" evidence="1">
    <location>
        <begin position="12"/>
        <end position="32"/>
    </location>
</feature>
<evidence type="ECO:0000313" key="2">
    <source>
        <dbReference type="EMBL" id="CAA9354940.1"/>
    </source>
</evidence>
<proteinExistence type="predicted"/>
<sequence length="38" mass="3891">MTVICGISAQVLAAYLKVPAIVFLLLFGILAGPDCLGV</sequence>
<reference evidence="2" key="1">
    <citation type="submission" date="2020-02" db="EMBL/GenBank/DDBJ databases">
        <authorList>
            <person name="Meier V. D."/>
        </authorList>
    </citation>
    <scope>NUCLEOTIDE SEQUENCE</scope>
    <source>
        <strain evidence="2">AVDCRST_MAG84</strain>
    </source>
</reference>
<feature type="non-terminal residue" evidence="2">
    <location>
        <position position="38"/>
    </location>
</feature>
<dbReference type="AlphaFoldDB" id="A0A6J4MGW2"/>
<accession>A0A6J4MGW2</accession>
<organism evidence="2">
    <name type="scientific">uncultured Microcoleus sp</name>
    <dbReference type="NCBI Taxonomy" id="259945"/>
    <lineage>
        <taxon>Bacteria</taxon>
        <taxon>Bacillati</taxon>
        <taxon>Cyanobacteriota</taxon>
        <taxon>Cyanophyceae</taxon>
        <taxon>Oscillatoriophycideae</taxon>
        <taxon>Oscillatoriales</taxon>
        <taxon>Microcoleaceae</taxon>
        <taxon>Microcoleus</taxon>
        <taxon>environmental samples</taxon>
    </lineage>
</organism>
<name>A0A6J4MGW2_9CYAN</name>